<dbReference type="AlphaFoldDB" id="A0A1F5HY57"/>
<feature type="region of interest" description="Disordered" evidence="1">
    <location>
        <begin position="1"/>
        <end position="20"/>
    </location>
</feature>
<proteinExistence type="predicted"/>
<comment type="caution">
    <text evidence="2">The sequence shown here is derived from an EMBL/GenBank/DDBJ whole genome shotgun (WGS) entry which is preliminary data.</text>
</comment>
<evidence type="ECO:0000313" key="2">
    <source>
        <dbReference type="EMBL" id="OGE09098.1"/>
    </source>
</evidence>
<organism evidence="2 3">
    <name type="scientific">Candidatus Curtissbacteria bacterium RIFCSPLOWO2_01_FULL_42_26</name>
    <dbReference type="NCBI Taxonomy" id="1797729"/>
    <lineage>
        <taxon>Bacteria</taxon>
        <taxon>Candidatus Curtissiibacteriota</taxon>
    </lineage>
</organism>
<protein>
    <submittedName>
        <fullName evidence="2">Uncharacterized protein</fullName>
    </submittedName>
</protein>
<reference evidence="2 3" key="1">
    <citation type="journal article" date="2016" name="Nat. Commun.">
        <title>Thousands of microbial genomes shed light on interconnected biogeochemical processes in an aquifer system.</title>
        <authorList>
            <person name="Anantharaman K."/>
            <person name="Brown C.T."/>
            <person name="Hug L.A."/>
            <person name="Sharon I."/>
            <person name="Castelle C.J."/>
            <person name="Probst A.J."/>
            <person name="Thomas B.C."/>
            <person name="Singh A."/>
            <person name="Wilkins M.J."/>
            <person name="Karaoz U."/>
            <person name="Brodie E.L."/>
            <person name="Williams K.H."/>
            <person name="Hubbard S.S."/>
            <person name="Banfield J.F."/>
        </authorList>
    </citation>
    <scope>NUCLEOTIDE SEQUENCE [LARGE SCALE GENOMIC DNA]</scope>
</reference>
<evidence type="ECO:0000313" key="3">
    <source>
        <dbReference type="Proteomes" id="UP000179227"/>
    </source>
</evidence>
<accession>A0A1F5HY57</accession>
<dbReference type="Proteomes" id="UP000179227">
    <property type="component" value="Unassembled WGS sequence"/>
</dbReference>
<gene>
    <name evidence="2" type="ORF">A3A60_01405</name>
</gene>
<name>A0A1F5HY57_9BACT</name>
<sequence length="203" mass="23290">MEQEAARRKRREVQPDFGEPITIDTSPSTAAFRDSLTSLFSHLDSDYLTERGYRFWQPLVNWDGVNRLGERKFVSFMPKDAQDQVVSSADIIFPDSIPTRYNLSALLTRSRIKLTTCPERAEDEVFVGSAHEFLNYFQSACKATEDCFTPLQIATAAKGAQNELARDAAKLKRRMHTRNLQDYQVKLYKTFLAVLSNLRYSAY</sequence>
<dbReference type="STRING" id="1797729.A3A60_01405"/>
<evidence type="ECO:0000256" key="1">
    <source>
        <dbReference type="SAM" id="MobiDB-lite"/>
    </source>
</evidence>
<dbReference type="EMBL" id="MFBS01000025">
    <property type="protein sequence ID" value="OGE09098.1"/>
    <property type="molecule type" value="Genomic_DNA"/>
</dbReference>